<organism evidence="1 2">
    <name type="scientific">Streptomyces liliifuscus</name>
    <dbReference type="NCBI Taxonomy" id="2797636"/>
    <lineage>
        <taxon>Bacteria</taxon>
        <taxon>Bacillati</taxon>
        <taxon>Actinomycetota</taxon>
        <taxon>Actinomycetes</taxon>
        <taxon>Kitasatosporales</taxon>
        <taxon>Streptomycetaceae</taxon>
        <taxon>Streptomyces</taxon>
    </lineage>
</organism>
<keyword evidence="2" id="KW-1185">Reference proteome</keyword>
<reference evidence="1 2" key="1">
    <citation type="submission" date="2020-12" db="EMBL/GenBank/DDBJ databases">
        <title>A novel species.</title>
        <authorList>
            <person name="Li K."/>
        </authorList>
    </citation>
    <scope>NUCLEOTIDE SEQUENCE [LARGE SCALE GENOMIC DNA]</scope>
    <source>
        <strain evidence="1 2">ZYC-3</strain>
    </source>
</reference>
<dbReference type="KEGG" id="slf:JEQ17_43040"/>
<dbReference type="SUPFAM" id="SSF50494">
    <property type="entry name" value="Trypsin-like serine proteases"/>
    <property type="match status" value="1"/>
</dbReference>
<evidence type="ECO:0000313" key="2">
    <source>
        <dbReference type="Proteomes" id="UP000595636"/>
    </source>
</evidence>
<dbReference type="Gene3D" id="2.40.10.120">
    <property type="match status" value="1"/>
</dbReference>
<dbReference type="InterPro" id="IPR009003">
    <property type="entry name" value="Peptidase_S1_PA"/>
</dbReference>
<protein>
    <submittedName>
        <fullName evidence="1">Trypsin-like peptidase domain-containing protein</fullName>
    </submittedName>
</protein>
<gene>
    <name evidence="1" type="ORF">JEQ17_43040</name>
</gene>
<dbReference type="RefSeq" id="WP_200400337.1">
    <property type="nucleotide sequence ID" value="NZ_CP066831.1"/>
</dbReference>
<proteinExistence type="predicted"/>
<sequence>MGDLDWRSSRRFIVRLDTPDGQSSDQRNTLGTGFFVAYGKVLTCAHVVYDAMAGGPLDKVLVVPDRSLRSQPVLARVVARTDPPTKSVLWPMPDLALLELEADLHHEVLRLSPQRRLSVDRRYQAWGYAPRADGETPEGASVSFRFEGHDGDGYLRLAAGQAAAGLSGSPLVDAARPDEVLGVIAASRDPHADLGGWAVPVSALEDPGLPRPQWTSAPEPKPLPKPLRDVLWENSQWDQDPPLPAPDSAPVPRAVVLRRSYRLGAAFARLGRMELLAQRYAAADQDSAERGRYIAKYYGVCVDACRFLTVVAPPGELTNEERDNATAVRIGHAERIAAQLQREQGERESAEFGARAAAALRLGLRAGIAPAMLPHLRPEQRAESARGLMALATELRLPQMLIDRVEALTAGADQEAVQTEAFALDDEVSRWFEEQARTGLWMRLSLCTFWRLAWRACLAALARSEHMAPGLAGGLMGRARGYGTWLGLPAANLPEITGVRPEDGAHAMHYLLHELPDPMVTVVKERYGEDACGLLWICTRLVGWLIFPDDGLRASIAAGTAKKCVSLGFPDDLHREVVSSLGSGQDFGAVKDAVWKFNQEVNGFYLEHTPQANLA</sequence>
<dbReference type="Proteomes" id="UP000595636">
    <property type="component" value="Chromosome"/>
</dbReference>
<evidence type="ECO:0000313" key="1">
    <source>
        <dbReference type="EMBL" id="QQM45529.1"/>
    </source>
</evidence>
<dbReference type="Pfam" id="PF13365">
    <property type="entry name" value="Trypsin_2"/>
    <property type="match status" value="1"/>
</dbReference>
<accession>A0A7T7L355</accession>
<dbReference type="AlphaFoldDB" id="A0A7T7L355"/>
<name>A0A7T7L355_9ACTN</name>
<dbReference type="EMBL" id="CP066831">
    <property type="protein sequence ID" value="QQM45529.1"/>
    <property type="molecule type" value="Genomic_DNA"/>
</dbReference>